<dbReference type="InterPro" id="IPR000259">
    <property type="entry name" value="Adhesion_dom_fimbrial"/>
</dbReference>
<proteinExistence type="predicted"/>
<gene>
    <name evidence="3" type="ORF">OO7_16098</name>
</gene>
<dbReference type="SUPFAM" id="SSF49401">
    <property type="entry name" value="Bacterial adhesins"/>
    <property type="match status" value="1"/>
</dbReference>
<dbReference type="PATRIC" id="fig|1141660.3.peg.3221"/>
<dbReference type="RefSeq" id="WP_008916946.1">
    <property type="nucleotide sequence ID" value="NZ_CM001773.1"/>
</dbReference>
<evidence type="ECO:0000259" key="2">
    <source>
        <dbReference type="Pfam" id="PF00419"/>
    </source>
</evidence>
<dbReference type="AlphaFoldDB" id="K8VZY4"/>
<reference evidence="3 4" key="1">
    <citation type="journal article" date="2012" name="BMC Genomics">
        <title>Comparative genomics of bacteria in the genus Providencia isolated from wild Drosophila melanogaster.</title>
        <authorList>
            <person name="Galac M.R."/>
            <person name="Lazzaro B.P."/>
        </authorList>
    </citation>
    <scope>NUCLEOTIDE SEQUENCE [LARGE SCALE GENOMIC DNA]</scope>
    <source>
        <strain evidence="3 4">DSM 19967</strain>
    </source>
</reference>
<dbReference type="InterPro" id="IPR036937">
    <property type="entry name" value="Adhesion_dom_fimbrial_sf"/>
</dbReference>
<feature type="chain" id="PRO_5003921007" evidence="1">
    <location>
        <begin position="24"/>
        <end position="164"/>
    </location>
</feature>
<organism evidence="3 4">
    <name type="scientific">Providencia sneebia DSM 19967</name>
    <dbReference type="NCBI Taxonomy" id="1141660"/>
    <lineage>
        <taxon>Bacteria</taxon>
        <taxon>Pseudomonadati</taxon>
        <taxon>Pseudomonadota</taxon>
        <taxon>Gammaproteobacteria</taxon>
        <taxon>Enterobacterales</taxon>
        <taxon>Morganellaceae</taxon>
        <taxon>Providencia</taxon>
    </lineage>
</organism>
<dbReference type="GO" id="GO:0007155">
    <property type="term" value="P:cell adhesion"/>
    <property type="evidence" value="ECO:0007669"/>
    <property type="project" value="InterPro"/>
</dbReference>
<dbReference type="Pfam" id="PF00419">
    <property type="entry name" value="Fimbrial"/>
    <property type="match status" value="1"/>
</dbReference>
<dbReference type="InterPro" id="IPR008966">
    <property type="entry name" value="Adhesion_dom_sf"/>
</dbReference>
<dbReference type="Gene3D" id="2.60.40.1090">
    <property type="entry name" value="Fimbrial-type adhesion domain"/>
    <property type="match status" value="1"/>
</dbReference>
<protein>
    <submittedName>
        <fullName evidence="3">Putative fimbrial-like adhesin exported protein</fullName>
    </submittedName>
</protein>
<dbReference type="HOGENOM" id="CLU_114111_2_0_6"/>
<name>K8VZY4_9GAMM</name>
<dbReference type="OrthoDB" id="7018672at2"/>
<sequence>MRYISPLICVSFIGMFATLPSAAKDNEADIVITGNLITPPPCKINDGKDIEVPFGNVPIKSIQGKEQKREVNYQFHCEENKNNWATYLTISGAKSSFDLNGLNSGINNLAVKFQLGDKELELDKKYLIDPKSPGTLWAVLVKNGNAELPTGDFAAYGTIVVEYQ</sequence>
<dbReference type="EMBL" id="AKKN01000014">
    <property type="protein sequence ID" value="EKT53131.1"/>
    <property type="molecule type" value="Genomic_DNA"/>
</dbReference>
<dbReference type="Proteomes" id="UP000010290">
    <property type="component" value="Chromosome"/>
</dbReference>
<keyword evidence="4" id="KW-1185">Reference proteome</keyword>
<evidence type="ECO:0000256" key="1">
    <source>
        <dbReference type="SAM" id="SignalP"/>
    </source>
</evidence>
<comment type="caution">
    <text evidence="3">The sequence shown here is derived from an EMBL/GenBank/DDBJ whole genome shotgun (WGS) entry which is preliminary data.</text>
</comment>
<keyword evidence="1" id="KW-0732">Signal</keyword>
<dbReference type="GO" id="GO:0009289">
    <property type="term" value="C:pilus"/>
    <property type="evidence" value="ECO:0007669"/>
    <property type="project" value="InterPro"/>
</dbReference>
<accession>K8VZY4</accession>
<evidence type="ECO:0000313" key="3">
    <source>
        <dbReference type="EMBL" id="EKT53131.1"/>
    </source>
</evidence>
<feature type="signal peptide" evidence="1">
    <location>
        <begin position="1"/>
        <end position="23"/>
    </location>
</feature>
<evidence type="ECO:0000313" key="4">
    <source>
        <dbReference type="Proteomes" id="UP000010290"/>
    </source>
</evidence>
<feature type="domain" description="Fimbrial-type adhesion" evidence="2">
    <location>
        <begin position="31"/>
        <end position="164"/>
    </location>
</feature>